<evidence type="ECO:0000313" key="2">
    <source>
        <dbReference type="Proteomes" id="UP001182556"/>
    </source>
</evidence>
<protein>
    <recommendedName>
        <fullName evidence="3">N-acetyltransferase domain-containing protein</fullName>
    </recommendedName>
</protein>
<gene>
    <name evidence="1" type="ORF">DB88DRAFT_507068</name>
</gene>
<dbReference type="Proteomes" id="UP001182556">
    <property type="component" value="Unassembled WGS sequence"/>
</dbReference>
<evidence type="ECO:0000313" key="1">
    <source>
        <dbReference type="EMBL" id="KAK1926960.1"/>
    </source>
</evidence>
<sequence>MTKTLPSLADFAQYTIVPASDDQIRQHAKAAHVHWSHGRSLEEFLGATMREHTRESWGKDGLHEVWVLVRKDDPQGEIYSGCEVYRRNALIKRPDSDQVEDGIMYGIASVVTPIPHLKRGYATHMLRLLHYQMADPKHMPPQPSAWAAVPPYTRDATTELEPGVMPKAIGSILWSDVGFEFYEKATVGAKRPGWVVRPEQNIELVWKCLPPVTSSGAASSGSNEMDSAWEWIAETDIPEVSQYLSEQARAQLSATRTDHTVYQCDPASPGVLTWLTVRGPWLSRRKPPADEPFGVQMKNPDGSRTIVLFTGYNDHVGPRLLVTCTHNLSPEHLESLLGKLDVIAHRAGRDQGWIWGLPLDGPLVKAWKALSGRETSAGLRSEIKGHLIGVAWYGAEEDAGEFVDWQMWDWC</sequence>
<dbReference type="PANTHER" id="PTHR34815">
    <property type="entry name" value="LYSINE ACETYLTRANSFERASE"/>
    <property type="match status" value="1"/>
</dbReference>
<dbReference type="InterPro" id="IPR053013">
    <property type="entry name" value="LAT"/>
</dbReference>
<organism evidence="1 2">
    <name type="scientific">Papiliotrema laurentii</name>
    <name type="common">Cryptococcus laurentii</name>
    <dbReference type="NCBI Taxonomy" id="5418"/>
    <lineage>
        <taxon>Eukaryota</taxon>
        <taxon>Fungi</taxon>
        <taxon>Dikarya</taxon>
        <taxon>Basidiomycota</taxon>
        <taxon>Agaricomycotina</taxon>
        <taxon>Tremellomycetes</taxon>
        <taxon>Tremellales</taxon>
        <taxon>Rhynchogastremaceae</taxon>
        <taxon>Papiliotrema</taxon>
    </lineage>
</organism>
<proteinExistence type="predicted"/>
<reference evidence="1" key="1">
    <citation type="submission" date="2023-02" db="EMBL/GenBank/DDBJ databases">
        <title>Identification and recombinant expression of a fungal hydrolase from Papiliotrema laurentii that hydrolyzes apple cutin and clears colloidal polyester polyurethane.</title>
        <authorList>
            <consortium name="DOE Joint Genome Institute"/>
            <person name="Roman V.A."/>
            <person name="Bojanowski C."/>
            <person name="Crable B.R."/>
            <person name="Wagner D.N."/>
            <person name="Hung C.S."/>
            <person name="Nadeau L.J."/>
            <person name="Schratz L."/>
            <person name="Haridas S."/>
            <person name="Pangilinan J."/>
            <person name="Lipzen A."/>
            <person name="Na H."/>
            <person name="Yan M."/>
            <person name="Ng V."/>
            <person name="Grigoriev I.V."/>
            <person name="Spatafora J.W."/>
            <person name="Barlow D."/>
            <person name="Biffinger J."/>
            <person name="Kelley-Loughnane N."/>
            <person name="Varaljay V.A."/>
            <person name="Crookes-Goodson W.J."/>
        </authorList>
    </citation>
    <scope>NUCLEOTIDE SEQUENCE</scope>
    <source>
        <strain evidence="1">5307AH</strain>
    </source>
</reference>
<comment type="caution">
    <text evidence="1">The sequence shown here is derived from an EMBL/GenBank/DDBJ whole genome shotgun (WGS) entry which is preliminary data.</text>
</comment>
<keyword evidence="2" id="KW-1185">Reference proteome</keyword>
<accession>A0AAD9L8A9</accession>
<dbReference type="AlphaFoldDB" id="A0AAD9L8A9"/>
<dbReference type="EMBL" id="JAODAN010000001">
    <property type="protein sequence ID" value="KAK1926960.1"/>
    <property type="molecule type" value="Genomic_DNA"/>
</dbReference>
<dbReference type="PANTHER" id="PTHR34815:SF2">
    <property type="entry name" value="N-ACETYLTRANSFERASE DOMAIN-CONTAINING PROTEIN"/>
    <property type="match status" value="1"/>
</dbReference>
<evidence type="ECO:0008006" key="3">
    <source>
        <dbReference type="Google" id="ProtNLM"/>
    </source>
</evidence>
<name>A0AAD9L8A9_PAPLA</name>